<accession>A0AAV1NUR0</accession>
<name>A0AAV1NUR0_SCOSC</name>
<sequence length="216" mass="23801">MKPMVETLGQPEDEILRDGTYMLLFFSQKQDSTNPVWWHKAVTGFQPQNRRGSSRSSSLDDLVMLYPKAEKIKERTAFVHLLRKMMCLKKSSESPLHKHEPTDKVSSALQRDESDAAAAGEATASTASHGAASLLVTDPYEAESADKGPVTASSMNEASETDIDEAGPADESDSWTSIASATCLRNSQKKPLKRMRRFSGRMFRAMCCCCSVAVDE</sequence>
<protein>
    <submittedName>
        <fullName evidence="2">Homeodomain-interacting protein kinase 4-like isoform X2</fullName>
    </submittedName>
</protein>
<dbReference type="GO" id="GO:0003677">
    <property type="term" value="F:DNA binding"/>
    <property type="evidence" value="ECO:0007669"/>
    <property type="project" value="UniProtKB-KW"/>
</dbReference>
<evidence type="ECO:0000313" key="2">
    <source>
        <dbReference type="EMBL" id="CAK6961966.1"/>
    </source>
</evidence>
<evidence type="ECO:0000313" key="3">
    <source>
        <dbReference type="Proteomes" id="UP001314229"/>
    </source>
</evidence>
<proteinExistence type="predicted"/>
<feature type="compositionally biased region" description="Basic and acidic residues" evidence="1">
    <location>
        <begin position="91"/>
        <end position="103"/>
    </location>
</feature>
<feature type="region of interest" description="Disordered" evidence="1">
    <location>
        <begin position="91"/>
        <end position="130"/>
    </location>
</feature>
<feature type="compositionally biased region" description="Low complexity" evidence="1">
    <location>
        <begin position="116"/>
        <end position="130"/>
    </location>
</feature>
<dbReference type="Proteomes" id="UP001314229">
    <property type="component" value="Unassembled WGS sequence"/>
</dbReference>
<keyword evidence="2" id="KW-0808">Transferase</keyword>
<dbReference type="GO" id="GO:0016301">
    <property type="term" value="F:kinase activity"/>
    <property type="evidence" value="ECO:0007669"/>
    <property type="project" value="UniProtKB-KW"/>
</dbReference>
<dbReference type="EMBL" id="CAWUFR010000054">
    <property type="protein sequence ID" value="CAK6961966.1"/>
    <property type="molecule type" value="Genomic_DNA"/>
</dbReference>
<keyword evidence="2" id="KW-0418">Kinase</keyword>
<keyword evidence="3" id="KW-1185">Reference proteome</keyword>
<feature type="region of interest" description="Disordered" evidence="1">
    <location>
        <begin position="142"/>
        <end position="173"/>
    </location>
</feature>
<reference evidence="2 3" key="1">
    <citation type="submission" date="2024-01" db="EMBL/GenBank/DDBJ databases">
        <authorList>
            <person name="Alioto T."/>
            <person name="Alioto T."/>
            <person name="Gomez Garrido J."/>
        </authorList>
    </citation>
    <scope>NUCLEOTIDE SEQUENCE [LARGE SCALE GENOMIC DNA]</scope>
</reference>
<keyword evidence="2" id="KW-0238">DNA-binding</keyword>
<keyword evidence="2" id="KW-0371">Homeobox</keyword>
<feature type="compositionally biased region" description="Acidic residues" evidence="1">
    <location>
        <begin position="159"/>
        <end position="173"/>
    </location>
</feature>
<evidence type="ECO:0000256" key="1">
    <source>
        <dbReference type="SAM" id="MobiDB-lite"/>
    </source>
</evidence>
<comment type="caution">
    <text evidence="2">The sequence shown here is derived from an EMBL/GenBank/DDBJ whole genome shotgun (WGS) entry which is preliminary data.</text>
</comment>
<gene>
    <name evidence="2" type="ORF">FSCOSCO3_A003502</name>
</gene>
<dbReference type="AlphaFoldDB" id="A0AAV1NUR0"/>
<organism evidence="2 3">
    <name type="scientific">Scomber scombrus</name>
    <name type="common">Atlantic mackerel</name>
    <name type="synonym">Scomber vernalis</name>
    <dbReference type="NCBI Taxonomy" id="13677"/>
    <lineage>
        <taxon>Eukaryota</taxon>
        <taxon>Metazoa</taxon>
        <taxon>Chordata</taxon>
        <taxon>Craniata</taxon>
        <taxon>Vertebrata</taxon>
        <taxon>Euteleostomi</taxon>
        <taxon>Actinopterygii</taxon>
        <taxon>Neopterygii</taxon>
        <taxon>Teleostei</taxon>
        <taxon>Neoteleostei</taxon>
        <taxon>Acanthomorphata</taxon>
        <taxon>Pelagiaria</taxon>
        <taxon>Scombriformes</taxon>
        <taxon>Scombridae</taxon>
        <taxon>Scomber</taxon>
    </lineage>
</organism>